<sequence length="63" mass="7064">LESVMEVLGDKQKGLARMTQVVVQGAEALEAIEAAIEDRFAEVQKQKEARERVQVARSLVQPW</sequence>
<dbReference type="Proteomes" id="UP001140087">
    <property type="component" value="Unassembled WGS sequence"/>
</dbReference>
<name>A0ACC1L2R2_9FUNG</name>
<evidence type="ECO:0000313" key="2">
    <source>
        <dbReference type="Proteomes" id="UP001140087"/>
    </source>
</evidence>
<protein>
    <submittedName>
        <fullName evidence="1">Uncharacterized protein</fullName>
    </submittedName>
</protein>
<evidence type="ECO:0000313" key="1">
    <source>
        <dbReference type="EMBL" id="KAJ2799683.1"/>
    </source>
</evidence>
<comment type="caution">
    <text evidence="1">The sequence shown here is derived from an EMBL/GenBank/DDBJ whole genome shotgun (WGS) entry which is preliminary data.</text>
</comment>
<organism evidence="1 2">
    <name type="scientific">Coemansia helicoidea</name>
    <dbReference type="NCBI Taxonomy" id="1286919"/>
    <lineage>
        <taxon>Eukaryota</taxon>
        <taxon>Fungi</taxon>
        <taxon>Fungi incertae sedis</taxon>
        <taxon>Zoopagomycota</taxon>
        <taxon>Kickxellomycotina</taxon>
        <taxon>Kickxellomycetes</taxon>
        <taxon>Kickxellales</taxon>
        <taxon>Kickxellaceae</taxon>
        <taxon>Coemansia</taxon>
    </lineage>
</organism>
<accession>A0ACC1L2R2</accession>
<feature type="non-terminal residue" evidence="1">
    <location>
        <position position="1"/>
    </location>
</feature>
<gene>
    <name evidence="1" type="ORF">H4R21_003461</name>
</gene>
<keyword evidence="2" id="KW-1185">Reference proteome</keyword>
<proteinExistence type="predicted"/>
<dbReference type="EMBL" id="JANBUN010001099">
    <property type="protein sequence ID" value="KAJ2799683.1"/>
    <property type="molecule type" value="Genomic_DNA"/>
</dbReference>
<reference evidence="1" key="1">
    <citation type="submission" date="2022-07" db="EMBL/GenBank/DDBJ databases">
        <title>Phylogenomic reconstructions and comparative analyses of Kickxellomycotina fungi.</title>
        <authorList>
            <person name="Reynolds N.K."/>
            <person name="Stajich J.E."/>
            <person name="Barry K."/>
            <person name="Grigoriev I.V."/>
            <person name="Crous P."/>
            <person name="Smith M.E."/>
        </authorList>
    </citation>
    <scope>NUCLEOTIDE SEQUENCE</scope>
    <source>
        <strain evidence="1">BCRC 34780</strain>
    </source>
</reference>